<sequence length="112" mass="12291">MNIEAPERYLNSGPGTFRTVLVSLATSAVTSAANTYWKLDLPIWFVLLPLLISYIVLSVYRPLVNAIHEAMRQAAYDSTIDDMETEALVATQNTIDSELLTPSVFADAVRGA</sequence>
<evidence type="ECO:0000256" key="1">
    <source>
        <dbReference type="SAM" id="Phobius"/>
    </source>
</evidence>
<name>A0A1W6DX15_9CAUD</name>
<evidence type="ECO:0000313" key="2">
    <source>
        <dbReference type="EMBL" id="ARK07458.1"/>
    </source>
</evidence>
<dbReference type="EMBL" id="KY629563">
    <property type="protein sequence ID" value="ARK07458.1"/>
    <property type="molecule type" value="Genomic_DNA"/>
</dbReference>
<reference evidence="2 3" key="1">
    <citation type="submission" date="2017-02" db="EMBL/GenBank/DDBJ databases">
        <title>The first characterized phage against a member of the ecologically important #sphingomonads reveals high dissimilarity against all other known phages.</title>
        <authorList>
            <person name="Nielsen T.K."/>
            <person name="Carstens A.B."/>
            <person name="Kot W."/>
            <person name="Lametsch R."/>
            <person name="Neve H."/>
            <person name="Hansen L.H."/>
        </authorList>
    </citation>
    <scope>NUCLEOTIDE SEQUENCE [LARGE SCALE GENOMIC DNA]</scope>
</reference>
<proteinExistence type="predicted"/>
<accession>A0A1W6DX15</accession>
<dbReference type="Proteomes" id="UP000223906">
    <property type="component" value="Segment"/>
</dbReference>
<evidence type="ECO:0000313" key="3">
    <source>
        <dbReference type="Proteomes" id="UP000223906"/>
    </source>
</evidence>
<gene>
    <name evidence="2" type="ORF">LAV_00058</name>
</gene>
<protein>
    <submittedName>
        <fullName evidence="2">Uncharacterized protein</fullName>
    </submittedName>
</protein>
<organism evidence="2 3">
    <name type="scientific">Sphingobium phage Lacusarx</name>
    <dbReference type="NCBI Taxonomy" id="1980139"/>
    <lineage>
        <taxon>Viruses</taxon>
        <taxon>Duplodnaviria</taxon>
        <taxon>Heunggongvirae</taxon>
        <taxon>Uroviricota</taxon>
        <taxon>Caudoviricetes</taxon>
        <taxon>Lacusarxvirus</taxon>
        <taxon>Lacusarxvirus lacusarx</taxon>
    </lineage>
</organism>
<feature type="transmembrane region" description="Helical" evidence="1">
    <location>
        <begin position="20"/>
        <end position="37"/>
    </location>
</feature>
<keyword evidence="1" id="KW-0472">Membrane</keyword>
<keyword evidence="3" id="KW-1185">Reference proteome</keyword>
<keyword evidence="1" id="KW-0812">Transmembrane</keyword>
<keyword evidence="1" id="KW-1133">Transmembrane helix</keyword>
<feature type="transmembrane region" description="Helical" evidence="1">
    <location>
        <begin position="43"/>
        <end position="63"/>
    </location>
</feature>